<dbReference type="OrthoDB" id="9810759at2"/>
<dbReference type="GO" id="GO:0005249">
    <property type="term" value="F:voltage-gated potassium channel activity"/>
    <property type="evidence" value="ECO:0007669"/>
    <property type="project" value="InterPro"/>
</dbReference>
<dbReference type="Gene3D" id="1.10.287.70">
    <property type="match status" value="1"/>
</dbReference>
<dbReference type="GO" id="GO:0008076">
    <property type="term" value="C:voltage-gated potassium channel complex"/>
    <property type="evidence" value="ECO:0007669"/>
    <property type="project" value="InterPro"/>
</dbReference>
<evidence type="ECO:0000256" key="9">
    <source>
        <dbReference type="ARBA" id="ARBA00023065"/>
    </source>
</evidence>
<keyword evidence="5" id="KW-0631">Potassium channel</keyword>
<evidence type="ECO:0000313" key="15">
    <source>
        <dbReference type="Proteomes" id="UP000010473"/>
    </source>
</evidence>
<comment type="subcellular location">
    <subcellularLocation>
        <location evidence="1">Membrane</location>
        <topology evidence="1">Multi-pass membrane protein</topology>
    </subcellularLocation>
</comment>
<feature type="transmembrane region" description="Helical" evidence="12">
    <location>
        <begin position="200"/>
        <end position="218"/>
    </location>
</feature>
<reference evidence="15" key="1">
    <citation type="journal article" date="2013" name="Proc. Natl. Acad. Sci. U.S.A.">
        <title>Improving the coverage of the cyanobacterial phylum using diversity-driven genome sequencing.</title>
        <authorList>
            <person name="Shih P.M."/>
            <person name="Wu D."/>
            <person name="Latifi A."/>
            <person name="Axen S.D."/>
            <person name="Fewer D.P."/>
            <person name="Talla E."/>
            <person name="Calteau A."/>
            <person name="Cai F."/>
            <person name="Tandeau de Marsac N."/>
            <person name="Rippka R."/>
            <person name="Herdman M."/>
            <person name="Sivonen K."/>
            <person name="Coursin T."/>
            <person name="Laurent T."/>
            <person name="Goodwin L."/>
            <person name="Nolan M."/>
            <person name="Davenport K.W."/>
            <person name="Han C.S."/>
            <person name="Rubin E.M."/>
            <person name="Eisen J.A."/>
            <person name="Woyke T."/>
            <person name="Gugger M."/>
            <person name="Kerfeld C.A."/>
        </authorList>
    </citation>
    <scope>NUCLEOTIDE SEQUENCE [LARGE SCALE GENOMIC DNA]</scope>
    <source>
        <strain evidence="15">ATCC 29371 / PCC 7437</strain>
    </source>
</reference>
<dbReference type="Proteomes" id="UP000010473">
    <property type="component" value="Chromosome"/>
</dbReference>
<dbReference type="InterPro" id="IPR027359">
    <property type="entry name" value="Volt_channel_dom_sf"/>
</dbReference>
<dbReference type="EMBL" id="CP003653">
    <property type="protein sequence ID" value="AFZ37761.1"/>
    <property type="molecule type" value="Genomic_DNA"/>
</dbReference>
<sequence>MLLLRKKIALYFDKVETTTGLVINLLILGLILLSSLIFILETYPLAPNIIVKLDWLDTIILIIFTIEYILRFWTAENRYKFFFSFFSLIDFISILPLLIEWIDFRFFRIFRWFRIIRIIRFWHIGFKILGIKAEDNVIYTRIFLTVFCLLFVYAGLIYQIEHQVNSGSFKNFFDAFYFVVVTMTTVGYGDVTPLSDSGKAVTLLMILTGVLLIPWQFGELIKQLLKNKNLVENECSECGLYQHDSDAIFCKRCGTILKKSTEIINN</sequence>
<keyword evidence="9" id="KW-0406">Ion transport</keyword>
<keyword evidence="2" id="KW-0813">Transport</keyword>
<proteinExistence type="predicted"/>
<keyword evidence="15" id="KW-1185">Reference proteome</keyword>
<evidence type="ECO:0000256" key="2">
    <source>
        <dbReference type="ARBA" id="ARBA00022448"/>
    </source>
</evidence>
<dbReference type="PATRIC" id="fig|111780.3.peg.4442"/>
<keyword evidence="3" id="KW-0633">Potassium transport</keyword>
<feature type="transmembrane region" description="Helical" evidence="12">
    <location>
        <begin position="172"/>
        <end position="188"/>
    </location>
</feature>
<dbReference type="PANTHER" id="PTHR11537">
    <property type="entry name" value="VOLTAGE-GATED POTASSIUM CHANNEL"/>
    <property type="match status" value="1"/>
</dbReference>
<evidence type="ECO:0000256" key="12">
    <source>
        <dbReference type="SAM" id="Phobius"/>
    </source>
</evidence>
<dbReference type="Gene3D" id="1.20.120.350">
    <property type="entry name" value="Voltage-gated potassium channels. Chain C"/>
    <property type="match status" value="1"/>
</dbReference>
<feature type="transmembrane region" description="Helical" evidence="12">
    <location>
        <begin position="49"/>
        <end position="70"/>
    </location>
</feature>
<evidence type="ECO:0000256" key="6">
    <source>
        <dbReference type="ARBA" id="ARBA00022882"/>
    </source>
</evidence>
<keyword evidence="4 12" id="KW-0812">Transmembrane</keyword>
<accession>K9Y050</accession>
<keyword evidence="11" id="KW-0407">Ion channel</keyword>
<dbReference type="PRINTS" id="PR00169">
    <property type="entry name" value="KCHANNEL"/>
</dbReference>
<keyword evidence="8 12" id="KW-1133">Transmembrane helix</keyword>
<evidence type="ECO:0000256" key="10">
    <source>
        <dbReference type="ARBA" id="ARBA00023136"/>
    </source>
</evidence>
<feature type="transmembrane region" description="Helical" evidence="12">
    <location>
        <begin position="21"/>
        <end position="43"/>
    </location>
</feature>
<feature type="transmembrane region" description="Helical" evidence="12">
    <location>
        <begin position="82"/>
        <end position="102"/>
    </location>
</feature>
<name>K9Y050_STAC7</name>
<keyword evidence="7" id="KW-0630">Potassium</keyword>
<dbReference type="KEGG" id="scs:Sta7437_4290"/>
<dbReference type="InterPro" id="IPR005821">
    <property type="entry name" value="Ion_trans_dom"/>
</dbReference>
<protein>
    <submittedName>
        <fullName evidence="14">Ion transport 2 domain protein</fullName>
    </submittedName>
</protein>
<dbReference type="Pfam" id="PF00520">
    <property type="entry name" value="Ion_trans"/>
    <property type="match status" value="1"/>
</dbReference>
<keyword evidence="6" id="KW-0851">Voltage-gated channel</keyword>
<evidence type="ECO:0000256" key="11">
    <source>
        <dbReference type="ARBA" id="ARBA00023303"/>
    </source>
</evidence>
<dbReference type="RefSeq" id="WP_015195415.1">
    <property type="nucleotide sequence ID" value="NC_019748.1"/>
</dbReference>
<dbReference type="SUPFAM" id="SSF81324">
    <property type="entry name" value="Voltage-gated potassium channels"/>
    <property type="match status" value="1"/>
</dbReference>
<evidence type="ECO:0000256" key="7">
    <source>
        <dbReference type="ARBA" id="ARBA00022958"/>
    </source>
</evidence>
<feature type="domain" description="Ion transport" evidence="13">
    <location>
        <begin position="22"/>
        <end position="213"/>
    </location>
</feature>
<evidence type="ECO:0000256" key="4">
    <source>
        <dbReference type="ARBA" id="ARBA00022692"/>
    </source>
</evidence>
<dbReference type="GO" id="GO:0001508">
    <property type="term" value="P:action potential"/>
    <property type="evidence" value="ECO:0007669"/>
    <property type="project" value="TreeGrafter"/>
</dbReference>
<dbReference type="HOGENOM" id="CLU_011722_1_3_3"/>
<dbReference type="AlphaFoldDB" id="K9Y050"/>
<evidence type="ECO:0000259" key="13">
    <source>
        <dbReference type="Pfam" id="PF00520"/>
    </source>
</evidence>
<dbReference type="eggNOG" id="COG2126">
    <property type="taxonomic scope" value="Bacteria"/>
</dbReference>
<dbReference type="STRING" id="111780.Sta7437_4290"/>
<dbReference type="InterPro" id="IPR028325">
    <property type="entry name" value="VG_K_chnl"/>
</dbReference>
<dbReference type="PANTHER" id="PTHR11537:SF254">
    <property type="entry name" value="POTASSIUM VOLTAGE-GATED CHANNEL PROTEIN SHAB"/>
    <property type="match status" value="1"/>
</dbReference>
<evidence type="ECO:0000256" key="8">
    <source>
        <dbReference type="ARBA" id="ARBA00022989"/>
    </source>
</evidence>
<evidence type="ECO:0000256" key="3">
    <source>
        <dbReference type="ARBA" id="ARBA00022538"/>
    </source>
</evidence>
<evidence type="ECO:0000256" key="5">
    <source>
        <dbReference type="ARBA" id="ARBA00022826"/>
    </source>
</evidence>
<evidence type="ECO:0000256" key="1">
    <source>
        <dbReference type="ARBA" id="ARBA00004141"/>
    </source>
</evidence>
<gene>
    <name evidence="14" type="ordered locus">Sta7437_4290</name>
</gene>
<evidence type="ECO:0000313" key="14">
    <source>
        <dbReference type="EMBL" id="AFZ37761.1"/>
    </source>
</evidence>
<keyword evidence="10 12" id="KW-0472">Membrane</keyword>
<feature type="transmembrane region" description="Helical" evidence="12">
    <location>
        <begin position="138"/>
        <end position="160"/>
    </location>
</feature>
<organism evidence="14 15">
    <name type="scientific">Stanieria cyanosphaera (strain ATCC 29371 / PCC 7437)</name>
    <dbReference type="NCBI Taxonomy" id="111780"/>
    <lineage>
        <taxon>Bacteria</taxon>
        <taxon>Bacillati</taxon>
        <taxon>Cyanobacteriota</taxon>
        <taxon>Cyanophyceae</taxon>
        <taxon>Pleurocapsales</taxon>
        <taxon>Dermocarpellaceae</taxon>
        <taxon>Stanieria</taxon>
    </lineage>
</organism>